<dbReference type="SUPFAM" id="SSF56935">
    <property type="entry name" value="Porins"/>
    <property type="match status" value="1"/>
</dbReference>
<feature type="domain" description="Secretin/TonB short N-terminal" evidence="14">
    <location>
        <begin position="61"/>
        <end position="112"/>
    </location>
</feature>
<dbReference type="InterPro" id="IPR036942">
    <property type="entry name" value="Beta-barrel_TonB_sf"/>
</dbReference>
<evidence type="ECO:0000256" key="11">
    <source>
        <dbReference type="RuleBase" id="RU003357"/>
    </source>
</evidence>
<evidence type="ECO:0000256" key="10">
    <source>
        <dbReference type="PROSITE-ProRule" id="PRU01360"/>
    </source>
</evidence>
<dbReference type="Proteomes" id="UP000239504">
    <property type="component" value="Unassembled WGS sequence"/>
</dbReference>
<dbReference type="AlphaFoldDB" id="A0A2S7K770"/>
<dbReference type="InterPro" id="IPR012910">
    <property type="entry name" value="Plug_dom"/>
</dbReference>
<evidence type="ECO:0000256" key="8">
    <source>
        <dbReference type="ARBA" id="ARBA00023136"/>
    </source>
</evidence>
<comment type="subcellular location">
    <subcellularLocation>
        <location evidence="1 10">Cell outer membrane</location>
        <topology evidence="1 10">Multi-pass membrane protein</topology>
    </subcellularLocation>
</comment>
<dbReference type="GO" id="GO:0009279">
    <property type="term" value="C:cell outer membrane"/>
    <property type="evidence" value="ECO:0007669"/>
    <property type="project" value="UniProtKB-SubCell"/>
</dbReference>
<keyword evidence="4" id="KW-0406">Ion transport</keyword>
<dbReference type="InterPro" id="IPR037066">
    <property type="entry name" value="Plug_dom_sf"/>
</dbReference>
<dbReference type="Pfam" id="PF07715">
    <property type="entry name" value="Plug"/>
    <property type="match status" value="1"/>
</dbReference>
<dbReference type="EMBL" id="PJCH01000005">
    <property type="protein sequence ID" value="PQA88311.1"/>
    <property type="molecule type" value="Genomic_DNA"/>
</dbReference>
<comment type="caution">
    <text evidence="15">The sequence shown here is derived from an EMBL/GenBank/DDBJ whole genome shotgun (WGS) entry which is preliminary data.</text>
</comment>
<keyword evidence="9 10" id="KW-0998">Cell outer membrane</keyword>
<name>A0A2S7K770_9PROT</name>
<gene>
    <name evidence="15" type="ORF">CW354_08405</name>
</gene>
<feature type="compositionally biased region" description="Basic and acidic residues" evidence="12">
    <location>
        <begin position="125"/>
        <end position="134"/>
    </location>
</feature>
<comment type="similarity">
    <text evidence="10 11">Belongs to the TonB-dependent receptor family.</text>
</comment>
<dbReference type="PROSITE" id="PS52016">
    <property type="entry name" value="TONB_DEPENDENT_REC_3"/>
    <property type="match status" value="1"/>
</dbReference>
<protein>
    <recommendedName>
        <fullName evidence="14">Secretin/TonB short N-terminal domain-containing protein</fullName>
    </recommendedName>
</protein>
<organism evidence="15 16">
    <name type="scientific">Hyphococcus luteus</name>
    <dbReference type="NCBI Taxonomy" id="2058213"/>
    <lineage>
        <taxon>Bacteria</taxon>
        <taxon>Pseudomonadati</taxon>
        <taxon>Pseudomonadota</taxon>
        <taxon>Alphaproteobacteria</taxon>
        <taxon>Parvularculales</taxon>
        <taxon>Parvularculaceae</taxon>
        <taxon>Hyphococcus</taxon>
    </lineage>
</organism>
<keyword evidence="4" id="KW-0410">Iron transport</keyword>
<keyword evidence="16" id="KW-1185">Reference proteome</keyword>
<feature type="signal peptide" evidence="13">
    <location>
        <begin position="1"/>
        <end position="35"/>
    </location>
</feature>
<keyword evidence="2 10" id="KW-0813">Transport</keyword>
<reference evidence="15 16" key="1">
    <citation type="submission" date="2017-12" db="EMBL/GenBank/DDBJ databases">
        <authorList>
            <person name="Hurst M.R.H."/>
        </authorList>
    </citation>
    <scope>NUCLEOTIDE SEQUENCE [LARGE SCALE GENOMIC DNA]</scope>
    <source>
        <strain evidence="15 16">SY-3-19</strain>
    </source>
</reference>
<evidence type="ECO:0000313" key="15">
    <source>
        <dbReference type="EMBL" id="PQA88311.1"/>
    </source>
</evidence>
<keyword evidence="6" id="KW-0408">Iron</keyword>
<feature type="region of interest" description="Disordered" evidence="12">
    <location>
        <begin position="117"/>
        <end position="151"/>
    </location>
</feature>
<dbReference type="Gene3D" id="2.40.170.20">
    <property type="entry name" value="TonB-dependent receptor, beta-barrel domain"/>
    <property type="match status" value="1"/>
</dbReference>
<dbReference type="GO" id="GO:0006826">
    <property type="term" value="P:iron ion transport"/>
    <property type="evidence" value="ECO:0007669"/>
    <property type="project" value="UniProtKB-KW"/>
</dbReference>
<dbReference type="InterPro" id="IPR011662">
    <property type="entry name" value="Secretin/TonB_short_N"/>
</dbReference>
<evidence type="ECO:0000256" key="1">
    <source>
        <dbReference type="ARBA" id="ARBA00004571"/>
    </source>
</evidence>
<dbReference type="OrthoDB" id="7614575at2"/>
<dbReference type="SMART" id="SM00965">
    <property type="entry name" value="STN"/>
    <property type="match status" value="1"/>
</dbReference>
<keyword evidence="7 11" id="KW-0798">TonB box</keyword>
<evidence type="ECO:0000259" key="14">
    <source>
        <dbReference type="SMART" id="SM00965"/>
    </source>
</evidence>
<dbReference type="InterPro" id="IPR039426">
    <property type="entry name" value="TonB-dep_rcpt-like"/>
</dbReference>
<evidence type="ECO:0000256" key="7">
    <source>
        <dbReference type="ARBA" id="ARBA00023077"/>
    </source>
</evidence>
<keyword evidence="13" id="KW-0732">Signal</keyword>
<feature type="chain" id="PRO_5015673365" description="Secretin/TonB short N-terminal domain-containing protein" evidence="13">
    <location>
        <begin position="36"/>
        <end position="926"/>
    </location>
</feature>
<dbReference type="InterPro" id="IPR000531">
    <property type="entry name" value="Beta-barrel_TonB"/>
</dbReference>
<evidence type="ECO:0000313" key="16">
    <source>
        <dbReference type="Proteomes" id="UP000239504"/>
    </source>
</evidence>
<evidence type="ECO:0000256" key="3">
    <source>
        <dbReference type="ARBA" id="ARBA00022452"/>
    </source>
</evidence>
<keyword evidence="8 10" id="KW-0472">Membrane</keyword>
<evidence type="ECO:0000256" key="2">
    <source>
        <dbReference type="ARBA" id="ARBA00022448"/>
    </source>
</evidence>
<evidence type="ECO:0000256" key="5">
    <source>
        <dbReference type="ARBA" id="ARBA00022692"/>
    </source>
</evidence>
<dbReference type="Pfam" id="PF00593">
    <property type="entry name" value="TonB_dep_Rec_b-barrel"/>
    <property type="match status" value="1"/>
</dbReference>
<dbReference type="Gene3D" id="3.55.50.30">
    <property type="match status" value="1"/>
</dbReference>
<keyword evidence="5 10" id="KW-0812">Transmembrane</keyword>
<proteinExistence type="inferred from homology"/>
<dbReference type="PANTHER" id="PTHR47234">
    <property type="match status" value="1"/>
</dbReference>
<dbReference type="PANTHER" id="PTHR47234:SF3">
    <property type="entry name" value="SECRETIN_TONB SHORT N-TERMINAL DOMAIN-CONTAINING PROTEIN"/>
    <property type="match status" value="1"/>
</dbReference>
<evidence type="ECO:0000256" key="13">
    <source>
        <dbReference type="SAM" id="SignalP"/>
    </source>
</evidence>
<sequence length="926" mass="97973">MENDMRDKTSVRKGTMTASAAALLWALLSTGTALADEPVDFDLDPAPLGDSLRAFGQQSGVAIMFSETAVAPLTAPSLKGTYEPEAALAVLLQGSGLEFVSGPDQNIIVRPSTMGNAGQAAAELSDTRTPEEGRASPVEETPVRVDEVGGDEEKEAALRQEKVTITGSLIQGIAPESSPLDIYTRADILESGAATTEQFMRSLPQNFGGGSSEFVSVGLPNDANSGSNDTLGTGANLRGLGSGSTLVLLNGSRLAPTSAIGDFVDISLIPVSALERIDILTDGASSIYGGDAVAGVVNFVLRDDFDGAETTARYGSVTDGGLNEYRLSQTVGGSWTGGNVLAVAEVLDRTNLTLADRPEISSPELSNGSQLQDLDLFQLLPAQNRFSGLVSAKQQVSASLSTSGYVLYSRRSVDSKSTTTQFPIVTQSSDANTKSLVAHGGADYDLSNVWSVSLDATYSKLDNKTLASGSNRPVSSVLKVEASTSSLDAVLRGDLFSLPGGAVKTAFGGHLRNEEFSSETSLNGRTAEGSRDVSALYAEMLIPVVGAGNELPGINRLEVNLSARFDDYSDFGSTSNPKVGLLWSPASGLKVRGTYSTSFVPPPLGRVGSLTSAGDVYPTSFVLGALGLTGQYPALEDGAYFLTFGTADDLKPQTSEAFTAGVEYSQRRSDKSISVSLNYYDLRFDDRLGRVPIPLNQDPAFAPFIESDSPGSFPDGTILFFPTLDQINQYAVQYNPNLNFGAQLDEVAIINNASITRNLSSIDTSGFDFHIDGDWNTALGNVSASLNANYIAEFVQQAAPSTPEVATLNTLYNPVDLKIRSKFGLSRDAFSGAVIINYTDSYESDESTNAVSINSWTTVDCTLSYGFDRERSDWLGGVRISLSVSNLFDEPPPVTPTLGAYRIAGYDPTNASPIGRFAMVEIAKRF</sequence>
<dbReference type="Gene3D" id="2.170.130.10">
    <property type="entry name" value="TonB-dependent receptor, plug domain"/>
    <property type="match status" value="1"/>
</dbReference>
<evidence type="ECO:0000256" key="9">
    <source>
        <dbReference type="ARBA" id="ARBA00023237"/>
    </source>
</evidence>
<evidence type="ECO:0000256" key="12">
    <source>
        <dbReference type="SAM" id="MobiDB-lite"/>
    </source>
</evidence>
<evidence type="ECO:0000256" key="6">
    <source>
        <dbReference type="ARBA" id="ARBA00023004"/>
    </source>
</evidence>
<keyword evidence="3 10" id="KW-1134">Transmembrane beta strand</keyword>
<accession>A0A2S7K770</accession>
<evidence type="ECO:0000256" key="4">
    <source>
        <dbReference type="ARBA" id="ARBA00022496"/>
    </source>
</evidence>